<proteinExistence type="inferred from homology"/>
<feature type="transmembrane region" description="Helical" evidence="6">
    <location>
        <begin position="122"/>
        <end position="149"/>
    </location>
</feature>
<evidence type="ECO:0000313" key="8">
    <source>
        <dbReference type="EMBL" id="OCK73288.1"/>
    </source>
</evidence>
<dbReference type="InterPro" id="IPR052337">
    <property type="entry name" value="SAT4-like"/>
</dbReference>
<feature type="transmembrane region" description="Helical" evidence="6">
    <location>
        <begin position="92"/>
        <end position="110"/>
    </location>
</feature>
<evidence type="ECO:0000256" key="2">
    <source>
        <dbReference type="ARBA" id="ARBA00022692"/>
    </source>
</evidence>
<evidence type="ECO:0000256" key="3">
    <source>
        <dbReference type="ARBA" id="ARBA00022989"/>
    </source>
</evidence>
<dbReference type="PANTHER" id="PTHR33048:SF162">
    <property type="entry name" value="SATRATOXIN BIOSYNTHESIS SC1 CLUSTER PROTEIN 4"/>
    <property type="match status" value="1"/>
</dbReference>
<accession>A0A8E2DXB5</accession>
<gene>
    <name evidence="8" type="ORF">K432DRAFT_340507</name>
</gene>
<dbReference type="PANTHER" id="PTHR33048">
    <property type="entry name" value="PTH11-LIKE INTEGRAL MEMBRANE PROTEIN (AFU_ORTHOLOGUE AFUA_5G11245)"/>
    <property type="match status" value="1"/>
</dbReference>
<evidence type="ECO:0000256" key="5">
    <source>
        <dbReference type="ARBA" id="ARBA00038359"/>
    </source>
</evidence>
<comment type="similarity">
    <text evidence="5">Belongs to the SAT4 family.</text>
</comment>
<keyword evidence="9" id="KW-1185">Reference proteome</keyword>
<feature type="domain" description="Rhodopsin" evidence="7">
    <location>
        <begin position="14"/>
        <end position="271"/>
    </location>
</feature>
<protein>
    <recommendedName>
        <fullName evidence="7">Rhodopsin domain-containing protein</fullName>
    </recommendedName>
</protein>
<dbReference type="GO" id="GO:0016020">
    <property type="term" value="C:membrane"/>
    <property type="evidence" value="ECO:0007669"/>
    <property type="project" value="UniProtKB-SubCell"/>
</dbReference>
<feature type="transmembrane region" description="Helical" evidence="6">
    <location>
        <begin position="245"/>
        <end position="271"/>
    </location>
</feature>
<evidence type="ECO:0000256" key="6">
    <source>
        <dbReference type="SAM" id="Phobius"/>
    </source>
</evidence>
<reference evidence="8 9" key="1">
    <citation type="journal article" date="2016" name="Nat. Commun.">
        <title>Ectomycorrhizal ecology is imprinted in the genome of the dominant symbiotic fungus Cenococcum geophilum.</title>
        <authorList>
            <consortium name="DOE Joint Genome Institute"/>
            <person name="Peter M."/>
            <person name="Kohler A."/>
            <person name="Ohm R.A."/>
            <person name="Kuo A."/>
            <person name="Krutzmann J."/>
            <person name="Morin E."/>
            <person name="Arend M."/>
            <person name="Barry K.W."/>
            <person name="Binder M."/>
            <person name="Choi C."/>
            <person name="Clum A."/>
            <person name="Copeland A."/>
            <person name="Grisel N."/>
            <person name="Haridas S."/>
            <person name="Kipfer T."/>
            <person name="LaButti K."/>
            <person name="Lindquist E."/>
            <person name="Lipzen A."/>
            <person name="Maire R."/>
            <person name="Meier B."/>
            <person name="Mihaltcheva S."/>
            <person name="Molinier V."/>
            <person name="Murat C."/>
            <person name="Poggeler S."/>
            <person name="Quandt C.A."/>
            <person name="Sperisen C."/>
            <person name="Tritt A."/>
            <person name="Tisserant E."/>
            <person name="Crous P.W."/>
            <person name="Henrissat B."/>
            <person name="Nehls U."/>
            <person name="Egli S."/>
            <person name="Spatafora J.W."/>
            <person name="Grigoriev I.V."/>
            <person name="Martin F.M."/>
        </authorList>
    </citation>
    <scope>NUCLEOTIDE SEQUENCE [LARGE SCALE GENOMIC DNA]</scope>
    <source>
        <strain evidence="8 9">CBS 459.81</strain>
    </source>
</reference>
<evidence type="ECO:0000256" key="1">
    <source>
        <dbReference type="ARBA" id="ARBA00004141"/>
    </source>
</evidence>
<dbReference type="Proteomes" id="UP000250266">
    <property type="component" value="Unassembled WGS sequence"/>
</dbReference>
<organism evidence="8 9">
    <name type="scientific">Lepidopterella palustris CBS 459.81</name>
    <dbReference type="NCBI Taxonomy" id="1314670"/>
    <lineage>
        <taxon>Eukaryota</taxon>
        <taxon>Fungi</taxon>
        <taxon>Dikarya</taxon>
        <taxon>Ascomycota</taxon>
        <taxon>Pezizomycotina</taxon>
        <taxon>Dothideomycetes</taxon>
        <taxon>Pleosporomycetidae</taxon>
        <taxon>Mytilinidiales</taxon>
        <taxon>Argynnaceae</taxon>
        <taxon>Lepidopterella</taxon>
    </lineage>
</organism>
<dbReference type="OrthoDB" id="444631at2759"/>
<sequence length="354" mass="40113">MWGACLVVTVSRGGLRWHTNRRLFADDYCAFFGMLSLTGLSAVITRQLPQFYVDAEYLKTSAGNPFTPTPVPIEEYLARNETSLKLMFSQMLLFWTTLWSAKFSLLFFFRRLIVGLPKYMRIWWAAFMIVLVLYIACMTANFVACMPLSKNWSPTGCSDTKDIAREDLVIRLSTVADVFTDTLIMLFPLNLLRNLRISVSQKLGLAAVFSLGTIIIAFAFVRMVQVTTPTSDHSESLDALIDSPFLLSMWSDIECGVSMIVATLPIFRFVLNSSAAQARGRKYYASEARLAREKSVRPKKRPRMGRSDSAILMESLSEREWELEFGSRTGLNTMDALRKQIDVEIMEIPRSPPP</sequence>
<keyword evidence="4 6" id="KW-0472">Membrane</keyword>
<keyword evidence="3 6" id="KW-1133">Transmembrane helix</keyword>
<dbReference type="InterPro" id="IPR049326">
    <property type="entry name" value="Rhodopsin_dom_fungi"/>
</dbReference>
<feature type="non-terminal residue" evidence="8">
    <location>
        <position position="1"/>
    </location>
</feature>
<dbReference type="Pfam" id="PF20684">
    <property type="entry name" value="Fung_rhodopsin"/>
    <property type="match status" value="1"/>
</dbReference>
<feature type="transmembrane region" description="Helical" evidence="6">
    <location>
        <begin position="28"/>
        <end position="48"/>
    </location>
</feature>
<comment type="subcellular location">
    <subcellularLocation>
        <location evidence="1">Membrane</location>
        <topology evidence="1">Multi-pass membrane protein</topology>
    </subcellularLocation>
</comment>
<dbReference type="AlphaFoldDB" id="A0A8E2DXB5"/>
<evidence type="ECO:0000256" key="4">
    <source>
        <dbReference type="ARBA" id="ARBA00023136"/>
    </source>
</evidence>
<evidence type="ECO:0000313" key="9">
    <source>
        <dbReference type="Proteomes" id="UP000250266"/>
    </source>
</evidence>
<feature type="transmembrane region" description="Helical" evidence="6">
    <location>
        <begin position="169"/>
        <end position="191"/>
    </location>
</feature>
<keyword evidence="2 6" id="KW-0812">Transmembrane</keyword>
<feature type="transmembrane region" description="Helical" evidence="6">
    <location>
        <begin position="203"/>
        <end position="225"/>
    </location>
</feature>
<name>A0A8E2DXB5_9PEZI</name>
<evidence type="ECO:0000259" key="7">
    <source>
        <dbReference type="Pfam" id="PF20684"/>
    </source>
</evidence>
<dbReference type="EMBL" id="KV745845">
    <property type="protein sequence ID" value="OCK73288.1"/>
    <property type="molecule type" value="Genomic_DNA"/>
</dbReference>